<dbReference type="Proteomes" id="UP001604336">
    <property type="component" value="Unassembled WGS sequence"/>
</dbReference>
<proteinExistence type="predicted"/>
<dbReference type="AlphaFoldDB" id="A0ABD1VWV2"/>
<organism evidence="1 2">
    <name type="scientific">Abeliophyllum distichum</name>
    <dbReference type="NCBI Taxonomy" id="126358"/>
    <lineage>
        <taxon>Eukaryota</taxon>
        <taxon>Viridiplantae</taxon>
        <taxon>Streptophyta</taxon>
        <taxon>Embryophyta</taxon>
        <taxon>Tracheophyta</taxon>
        <taxon>Spermatophyta</taxon>
        <taxon>Magnoliopsida</taxon>
        <taxon>eudicotyledons</taxon>
        <taxon>Gunneridae</taxon>
        <taxon>Pentapetalae</taxon>
        <taxon>asterids</taxon>
        <taxon>lamiids</taxon>
        <taxon>Lamiales</taxon>
        <taxon>Oleaceae</taxon>
        <taxon>Forsythieae</taxon>
        <taxon>Abeliophyllum</taxon>
    </lineage>
</organism>
<name>A0ABD1VWV2_9LAMI</name>
<accession>A0ABD1VWV2</accession>
<reference evidence="2" key="1">
    <citation type="submission" date="2024-07" db="EMBL/GenBank/DDBJ databases">
        <title>Two chromosome-level genome assemblies of Korean endemic species Abeliophyllum distichum and Forsythia ovata (Oleaceae).</title>
        <authorList>
            <person name="Jang H."/>
        </authorList>
    </citation>
    <scope>NUCLEOTIDE SEQUENCE [LARGE SCALE GENOMIC DNA]</scope>
</reference>
<keyword evidence="2" id="KW-1185">Reference proteome</keyword>
<evidence type="ECO:0000313" key="2">
    <source>
        <dbReference type="Proteomes" id="UP001604336"/>
    </source>
</evidence>
<protein>
    <submittedName>
        <fullName evidence="1">Uncharacterized protein</fullName>
    </submittedName>
</protein>
<evidence type="ECO:0000313" key="1">
    <source>
        <dbReference type="EMBL" id="KAL2541889.1"/>
    </source>
</evidence>
<gene>
    <name evidence="1" type="ORF">Adt_02867</name>
</gene>
<dbReference type="EMBL" id="JBFOLK010000001">
    <property type="protein sequence ID" value="KAL2541889.1"/>
    <property type="molecule type" value="Genomic_DNA"/>
</dbReference>
<comment type="caution">
    <text evidence="1">The sequence shown here is derived from an EMBL/GenBank/DDBJ whole genome shotgun (WGS) entry which is preliminary data.</text>
</comment>
<sequence>MLLLPRSIASLKDLFHWDSATSHHVPPPKEHRFAQWPLPLRLGHFSACSSSQEAYIRLRASSTRTRTLSSILLFPSSIALLKGLSHWNSATSQHAPPPKEHHFTQGPLPLRLGHVAACFSSQGASLRLRASSTGTQPLSSILSFQGASLHSWASPTGTQPLYIMVLLPRSIASRKGLPHWDLATSQHAPPSKEHRFARGPLPLGLGHFAACSSS</sequence>